<evidence type="ECO:0008006" key="3">
    <source>
        <dbReference type="Google" id="ProtNLM"/>
    </source>
</evidence>
<evidence type="ECO:0000313" key="1">
    <source>
        <dbReference type="EMBL" id="MFC5848294.1"/>
    </source>
</evidence>
<sequence>MTLGQQEQQLQDVLVVIEAARIPQTQARMMSETLRALVDRRADLARLLVEMRRDLEEVLVLLDTLEPEGDEQRAACARMVEHLRRDLVQVQAGQQAVEHAAGTMYAGFYTLL</sequence>
<evidence type="ECO:0000313" key="2">
    <source>
        <dbReference type="Proteomes" id="UP001595979"/>
    </source>
</evidence>
<comment type="caution">
    <text evidence="1">The sequence shown here is derived from an EMBL/GenBank/DDBJ whole genome shotgun (WGS) entry which is preliminary data.</text>
</comment>
<dbReference type="RefSeq" id="WP_380048179.1">
    <property type="nucleotide sequence ID" value="NZ_JBHSOH010000006.1"/>
</dbReference>
<reference evidence="2" key="1">
    <citation type="journal article" date="2019" name="Int. J. Syst. Evol. Microbiol.">
        <title>The Global Catalogue of Microorganisms (GCM) 10K type strain sequencing project: providing services to taxonomists for standard genome sequencing and annotation.</title>
        <authorList>
            <consortium name="The Broad Institute Genomics Platform"/>
            <consortium name="The Broad Institute Genome Sequencing Center for Infectious Disease"/>
            <person name="Wu L."/>
            <person name="Ma J."/>
        </authorList>
    </citation>
    <scope>NUCLEOTIDE SEQUENCE [LARGE SCALE GENOMIC DNA]</scope>
    <source>
        <strain evidence="2">CGMCC 1.15053</strain>
    </source>
</reference>
<organism evidence="1 2">
    <name type="scientific">Deinococcus petrolearius</name>
    <dbReference type="NCBI Taxonomy" id="1751295"/>
    <lineage>
        <taxon>Bacteria</taxon>
        <taxon>Thermotogati</taxon>
        <taxon>Deinococcota</taxon>
        <taxon>Deinococci</taxon>
        <taxon>Deinococcales</taxon>
        <taxon>Deinococcaceae</taxon>
        <taxon>Deinococcus</taxon>
    </lineage>
</organism>
<gene>
    <name evidence="1" type="ORF">ACFPQ6_08210</name>
</gene>
<accession>A0ABW1DLS0</accession>
<proteinExistence type="predicted"/>
<keyword evidence="2" id="KW-1185">Reference proteome</keyword>
<protein>
    <recommendedName>
        <fullName evidence="3">Flagellar protein FliT</fullName>
    </recommendedName>
</protein>
<name>A0ABW1DLS0_9DEIO</name>
<dbReference type="EMBL" id="JBHSOH010000006">
    <property type="protein sequence ID" value="MFC5848294.1"/>
    <property type="molecule type" value="Genomic_DNA"/>
</dbReference>
<dbReference type="Proteomes" id="UP001595979">
    <property type="component" value="Unassembled WGS sequence"/>
</dbReference>